<sequence>MRGEVYIDMSGTPNYHYFLRDHLCNTRVVVNQSNTLVQQTAYYPFGMAFSKGGSADNKYLYNGKELQEDVIGNGVLDWYDYGARMYDPTLGRWHSIDAMYDHHFGWSPYVYVLNNPIQNIDLYGYTDWKTVGSGIAVTAGGLTSTIGGIGAAITPTGAGQVGGAALISAGIPSIGLGIIIEGVRDNGNGQNIPGGLGEAGGMMYDQAKSDGGTAGRQIGTLVDFGVNVSGGASTLTEKVVVGALAIDLIGSVFSTQENNSGIGISDTNNTSAKSDNTRVIPSSSSERPIDFTGKHDIDESLVKEFFNK</sequence>
<dbReference type="Proteomes" id="UP000191055">
    <property type="component" value="Unassembled WGS sequence"/>
</dbReference>
<dbReference type="PANTHER" id="PTHR32305">
    <property type="match status" value="1"/>
</dbReference>
<dbReference type="NCBIfam" id="TIGR03696">
    <property type="entry name" value="Rhs_assc_core"/>
    <property type="match status" value="1"/>
</dbReference>
<proteinExistence type="predicted"/>
<dbReference type="InterPro" id="IPR050708">
    <property type="entry name" value="T6SS_VgrG/RHS"/>
</dbReference>
<dbReference type="PANTHER" id="PTHR32305:SF15">
    <property type="entry name" value="PROTEIN RHSA-RELATED"/>
    <property type="match status" value="1"/>
</dbReference>
<reference evidence="2 3" key="1">
    <citation type="submission" date="2017-02" db="EMBL/GenBank/DDBJ databases">
        <authorList>
            <person name="Peterson S.W."/>
        </authorList>
    </citation>
    <scope>NUCLEOTIDE SEQUENCE [LARGE SCALE GENOMIC DNA]</scope>
    <source>
        <strain evidence="2 3">DSM 24412</strain>
    </source>
</reference>
<feature type="compositionally biased region" description="Polar residues" evidence="1">
    <location>
        <begin position="259"/>
        <end position="286"/>
    </location>
</feature>
<name>A0A1T5APB6_9BACT</name>
<evidence type="ECO:0000256" key="1">
    <source>
        <dbReference type="SAM" id="MobiDB-lite"/>
    </source>
</evidence>
<dbReference type="InterPro" id="IPR022385">
    <property type="entry name" value="Rhs_assc_core"/>
</dbReference>
<evidence type="ECO:0000313" key="2">
    <source>
        <dbReference type="EMBL" id="SKB36725.1"/>
    </source>
</evidence>
<keyword evidence="3" id="KW-1185">Reference proteome</keyword>
<dbReference type="AlphaFoldDB" id="A0A1T5APB6"/>
<evidence type="ECO:0000313" key="3">
    <source>
        <dbReference type="Proteomes" id="UP000191055"/>
    </source>
</evidence>
<accession>A0A1T5APB6</accession>
<feature type="region of interest" description="Disordered" evidence="1">
    <location>
        <begin position="259"/>
        <end position="292"/>
    </location>
</feature>
<dbReference type="STRING" id="889453.SAMN03080601_00335"/>
<dbReference type="EMBL" id="FUYV01000001">
    <property type="protein sequence ID" value="SKB36725.1"/>
    <property type="molecule type" value="Genomic_DNA"/>
</dbReference>
<dbReference type="Gene3D" id="2.180.10.10">
    <property type="entry name" value="RHS repeat-associated core"/>
    <property type="match status" value="1"/>
</dbReference>
<protein>
    <submittedName>
        <fullName evidence="2">RHS repeat-associated core domain-containing protein</fullName>
    </submittedName>
</protein>
<organism evidence="2 3">
    <name type="scientific">Alkalitalea saponilacus</name>
    <dbReference type="NCBI Taxonomy" id="889453"/>
    <lineage>
        <taxon>Bacteria</taxon>
        <taxon>Pseudomonadati</taxon>
        <taxon>Bacteroidota</taxon>
        <taxon>Bacteroidia</taxon>
        <taxon>Marinilabiliales</taxon>
        <taxon>Marinilabiliaceae</taxon>
        <taxon>Alkalitalea</taxon>
    </lineage>
</organism>
<gene>
    <name evidence="2" type="ORF">SAMN03080601_00335</name>
</gene>